<gene>
    <name evidence="8" type="ORF">ACFFRE_07855</name>
</gene>
<dbReference type="RefSeq" id="WP_248106920.1">
    <property type="nucleotide sequence ID" value="NZ_JAKHEX010000007.1"/>
</dbReference>
<reference evidence="8 9" key="1">
    <citation type="submission" date="2024-09" db="EMBL/GenBank/DDBJ databases">
        <authorList>
            <person name="Sun Q."/>
            <person name="Mori K."/>
        </authorList>
    </citation>
    <scope>NUCLEOTIDE SEQUENCE [LARGE SCALE GENOMIC DNA]</scope>
    <source>
        <strain evidence="8 9">JCM 15389</strain>
    </source>
</reference>
<comment type="subcellular location">
    <subcellularLocation>
        <location evidence="1">Cell membrane</location>
        <topology evidence="1">Multi-pass membrane protein</topology>
    </subcellularLocation>
</comment>
<keyword evidence="2" id="KW-0813">Transport</keyword>
<feature type="transmembrane region" description="Helical" evidence="6">
    <location>
        <begin position="420"/>
        <end position="441"/>
    </location>
</feature>
<dbReference type="PANTHER" id="PTHR23511">
    <property type="entry name" value="SYNAPTIC VESICLE GLYCOPROTEIN 2"/>
    <property type="match status" value="1"/>
</dbReference>
<keyword evidence="4 6" id="KW-1133">Transmembrane helix</keyword>
<dbReference type="InterPro" id="IPR005828">
    <property type="entry name" value="MFS_sugar_transport-like"/>
</dbReference>
<feature type="transmembrane region" description="Helical" evidence="6">
    <location>
        <begin position="87"/>
        <end position="106"/>
    </location>
</feature>
<evidence type="ECO:0000313" key="9">
    <source>
        <dbReference type="Proteomes" id="UP001589788"/>
    </source>
</evidence>
<feature type="transmembrane region" description="Helical" evidence="6">
    <location>
        <begin position="254"/>
        <end position="273"/>
    </location>
</feature>
<keyword evidence="9" id="KW-1185">Reference proteome</keyword>
<evidence type="ECO:0000259" key="7">
    <source>
        <dbReference type="PROSITE" id="PS50850"/>
    </source>
</evidence>
<dbReference type="InterPro" id="IPR036259">
    <property type="entry name" value="MFS_trans_sf"/>
</dbReference>
<keyword evidence="5 6" id="KW-0472">Membrane</keyword>
<name>A0ABV6C5F1_9ACTN</name>
<feature type="transmembrane region" description="Helical" evidence="6">
    <location>
        <begin position="21"/>
        <end position="46"/>
    </location>
</feature>
<feature type="transmembrane region" description="Helical" evidence="6">
    <location>
        <begin position="58"/>
        <end position="75"/>
    </location>
</feature>
<feature type="domain" description="Major facilitator superfamily (MFS) profile" evidence="7">
    <location>
        <begin position="21"/>
        <end position="446"/>
    </location>
</feature>
<feature type="transmembrane region" description="Helical" evidence="6">
    <location>
        <begin position="329"/>
        <end position="351"/>
    </location>
</feature>
<proteinExistence type="predicted"/>
<dbReference type="Pfam" id="PF00083">
    <property type="entry name" value="Sugar_tr"/>
    <property type="match status" value="1"/>
</dbReference>
<evidence type="ECO:0000256" key="5">
    <source>
        <dbReference type="ARBA" id="ARBA00023136"/>
    </source>
</evidence>
<feature type="transmembrane region" description="Helical" evidence="6">
    <location>
        <begin position="145"/>
        <end position="170"/>
    </location>
</feature>
<dbReference type="Gene3D" id="1.20.1250.20">
    <property type="entry name" value="MFS general substrate transporter like domains"/>
    <property type="match status" value="2"/>
</dbReference>
<dbReference type="PROSITE" id="PS50850">
    <property type="entry name" value="MFS"/>
    <property type="match status" value="1"/>
</dbReference>
<dbReference type="Proteomes" id="UP001589788">
    <property type="component" value="Unassembled WGS sequence"/>
</dbReference>
<sequence>MSDQLTTALDEAPLSRFHTRSVVVAGMGFFTDAYDLFIIGTATTLIAKQWHLSSSETGLVNSITLISAFVGAFIFGRVADVLGRKKIYGLEAALMVGGALASAFAPSLAWLLAFRFILGIGVGGDYPMSAVLMSEFSNRRNRGKLVGLVFSMQALGTVAGYVAALALLSAGVNHDVTWRILLGLGALPAAGVVLLRRRMPESPRYQAKVEGQRREAAVAVASYSEGAVQTDLQGISDGPGRRIGLWQFLSTPRYLLYLAGTAGAWFVFDYAYYGNSVSAPLIVKSVLGSHGAHVLTEALALQLIVFSVAAVPGYYLAAFAMDRIGHRRLQLIGFPLMGLAFLLIGVIPGITAAVGPFLILFGMSYFFAEFGPNTTTFVLAGEVYPTSARSTGHGISAGVAKVGAFIGVYLFPVIKDHLGVAGALKLSAGFALVGALLTLLVPEPARRSLDELSPEDVVEAAGEVVRAAQQPVPGAVPPGA</sequence>
<feature type="transmembrane region" description="Helical" evidence="6">
    <location>
        <begin position="357"/>
        <end position="380"/>
    </location>
</feature>
<feature type="transmembrane region" description="Helical" evidence="6">
    <location>
        <begin position="112"/>
        <end position="133"/>
    </location>
</feature>
<accession>A0ABV6C5F1</accession>
<dbReference type="SUPFAM" id="SSF103473">
    <property type="entry name" value="MFS general substrate transporter"/>
    <property type="match status" value="1"/>
</dbReference>
<keyword evidence="3 6" id="KW-0812">Transmembrane</keyword>
<dbReference type="InterPro" id="IPR005829">
    <property type="entry name" value="Sugar_transporter_CS"/>
</dbReference>
<dbReference type="PROSITE" id="PS00217">
    <property type="entry name" value="SUGAR_TRANSPORT_2"/>
    <property type="match status" value="1"/>
</dbReference>
<dbReference type="InterPro" id="IPR020846">
    <property type="entry name" value="MFS_dom"/>
</dbReference>
<evidence type="ECO:0000256" key="3">
    <source>
        <dbReference type="ARBA" id="ARBA00022692"/>
    </source>
</evidence>
<feature type="transmembrane region" description="Helical" evidence="6">
    <location>
        <begin position="392"/>
        <end position="414"/>
    </location>
</feature>
<dbReference type="EMBL" id="JBHLYQ010000067">
    <property type="protein sequence ID" value="MFC0082061.1"/>
    <property type="molecule type" value="Genomic_DNA"/>
</dbReference>
<protein>
    <submittedName>
        <fullName evidence="8">MFS transporter</fullName>
    </submittedName>
</protein>
<evidence type="ECO:0000256" key="4">
    <source>
        <dbReference type="ARBA" id="ARBA00022989"/>
    </source>
</evidence>
<evidence type="ECO:0000313" key="8">
    <source>
        <dbReference type="EMBL" id="MFC0082061.1"/>
    </source>
</evidence>
<organism evidence="8 9">
    <name type="scientific">Aciditerrimonas ferrireducens</name>
    <dbReference type="NCBI Taxonomy" id="667306"/>
    <lineage>
        <taxon>Bacteria</taxon>
        <taxon>Bacillati</taxon>
        <taxon>Actinomycetota</taxon>
        <taxon>Acidimicrobiia</taxon>
        <taxon>Acidimicrobiales</taxon>
        <taxon>Acidimicrobiaceae</taxon>
        <taxon>Aciditerrimonas</taxon>
    </lineage>
</organism>
<dbReference type="PANTHER" id="PTHR23511:SF34">
    <property type="entry name" value="SYNAPTIC VESICLE GLYCOPROTEIN 2"/>
    <property type="match status" value="1"/>
</dbReference>
<evidence type="ECO:0000256" key="2">
    <source>
        <dbReference type="ARBA" id="ARBA00022448"/>
    </source>
</evidence>
<evidence type="ECO:0000256" key="6">
    <source>
        <dbReference type="SAM" id="Phobius"/>
    </source>
</evidence>
<comment type="caution">
    <text evidence="8">The sequence shown here is derived from an EMBL/GenBank/DDBJ whole genome shotgun (WGS) entry which is preliminary data.</text>
</comment>
<feature type="transmembrane region" description="Helical" evidence="6">
    <location>
        <begin position="293"/>
        <end position="317"/>
    </location>
</feature>
<feature type="transmembrane region" description="Helical" evidence="6">
    <location>
        <begin position="176"/>
        <end position="195"/>
    </location>
</feature>
<evidence type="ECO:0000256" key="1">
    <source>
        <dbReference type="ARBA" id="ARBA00004651"/>
    </source>
</evidence>